<evidence type="ECO:0000256" key="5">
    <source>
        <dbReference type="ARBA" id="ARBA00022844"/>
    </source>
</evidence>
<keyword evidence="3" id="KW-1048">Host nucleus</keyword>
<dbReference type="GO" id="GO:0046718">
    <property type="term" value="P:symbiont entry into host cell"/>
    <property type="evidence" value="ECO:0007669"/>
    <property type="project" value="UniProtKB-KW"/>
</dbReference>
<keyword evidence="1" id="KW-1163">Viral penetration into host nucleus</keyword>
<dbReference type="GO" id="GO:0019072">
    <property type="term" value="P:viral genome packaging"/>
    <property type="evidence" value="ECO:0007669"/>
    <property type="project" value="InterPro"/>
</dbReference>
<accession>G9CUD2</accession>
<evidence type="ECO:0000256" key="4">
    <source>
        <dbReference type="ARBA" id="ARBA00022612"/>
    </source>
</evidence>
<protein>
    <submittedName>
        <fullName evidence="8">UL25</fullName>
    </submittedName>
</protein>
<dbReference type="Proteomes" id="UP000108473">
    <property type="component" value="Segment"/>
</dbReference>
<proteinExistence type="inferred from homology"/>
<dbReference type="HAMAP" id="MF_04025">
    <property type="entry name" value="HSV_CVC2"/>
    <property type="match status" value="1"/>
</dbReference>
<evidence type="ECO:0000313" key="8">
    <source>
        <dbReference type="EMBL" id="AEV55004.1"/>
    </source>
</evidence>
<sequence>MANFIWDARILTGDGMEMFPADVKNFIAPPWPIEFWKEPVFTSNRANMERQLAIITARNNAATAALNNLDGHTDSIAIEIDRRLRPIEEKIEHIATALADLEHAAAAAELADAAMDIAVSAVEKSGQHKEDVNITSAREIQIVKNDPLLRYDSNLSVDLLNLVYANRNVVNSGVVFGTWYRTLQNALVADKPSVARKIDYHGGRMSRTFIVTAITSLQSCGRLYVGTRYYSSLECAILCLYAFYAKTGTNISHPTNFMSAIESVPTYLEHLSTRLASSDSRQKYGFDWARLPKDTFDSPCGKYERGALHDHSILRALVNSRVLPPGAGSLPRGDVIPEIDAEQGIRNDEVNRAAAALLGRAQPLFLMEDQPLLRSTIDTITALLLLHRLLWNTNIYSARVKNIFQLGAFVPGIVPDLTVGASVDTPGDIIKSDGRNLMFLFQRYVAPMYGTVKGIEFTQLFPGLVALCLDVPLFSGGIFSHRAPLSRVVDVSLGKYQASLVKLISLELENRSRANIVSVCEVITAHDLVTLQYEQGLESLMQIQRPRSRLFETKKLSAFNVETDYDLIYFICLGYIPKLISTL</sequence>
<evidence type="ECO:0000256" key="3">
    <source>
        <dbReference type="ARBA" id="ARBA00022562"/>
    </source>
</evidence>
<gene>
    <name evidence="8" type="primary">UL25</name>
</gene>
<keyword evidence="2" id="KW-0167">Capsid protein</keyword>
<reference evidence="8 9" key="1">
    <citation type="journal article" date="2012" name="Arch. Virol.">
        <title>Comparative full-length sequence analysis of Marek's disease virus vaccine strain 814.</title>
        <authorList>
            <person name="Zhang F."/>
            <person name="Liu C.J."/>
            <person name="Zhang Y.P."/>
            <person name="Li Z.J."/>
            <person name="Liu A.L."/>
            <person name="Yan F.H."/>
            <person name="Cong F."/>
            <person name="Cheng Y."/>
        </authorList>
    </citation>
    <scope>NUCLEOTIDE SEQUENCE [LARGE SCALE GENOMIC DNA]</scope>
    <source>
        <strain evidence="8">814</strain>
    </source>
</reference>
<dbReference type="SMR" id="G9CUD2"/>
<dbReference type="GO" id="GO:0019028">
    <property type="term" value="C:viral capsid"/>
    <property type="evidence" value="ECO:0007669"/>
    <property type="project" value="UniProtKB-KW"/>
</dbReference>
<evidence type="ECO:0000256" key="1">
    <source>
        <dbReference type="ARBA" id="ARBA00022524"/>
    </source>
</evidence>
<dbReference type="Pfam" id="PF01499">
    <property type="entry name" value="Herpes_UL25"/>
    <property type="match status" value="1"/>
</dbReference>
<dbReference type="InterPro" id="IPR002493">
    <property type="entry name" value="Herpes_UL25"/>
</dbReference>
<evidence type="ECO:0000313" key="9">
    <source>
        <dbReference type="Proteomes" id="UP000108473"/>
    </source>
</evidence>
<dbReference type="GO" id="GO:0075732">
    <property type="term" value="P:viral penetration into host nucleus"/>
    <property type="evidence" value="ECO:0007669"/>
    <property type="project" value="UniProtKB-KW"/>
</dbReference>
<keyword evidence="7" id="KW-1160">Virus entry into host cell</keyword>
<keyword evidence="6" id="KW-0231">Viral genome packaging</keyword>
<organism evidence="8 9">
    <name type="scientific">Gallid herpesvirus 2 strain 814</name>
    <dbReference type="NCBI Taxonomy" id="1123959"/>
    <lineage>
        <taxon>Viruses</taxon>
        <taxon>Duplodnaviria</taxon>
        <taxon>Heunggongvirae</taxon>
        <taxon>Peploviricota</taxon>
        <taxon>Herviviricetes</taxon>
        <taxon>Herpesvirales</taxon>
        <taxon>Orthoherpesviridae</taxon>
        <taxon>Alphaherpesvirinae</taxon>
        <taxon>Mardivirus</taxon>
        <taxon>Mardivirus gallidalpha2</taxon>
        <taxon>Gallid alphaherpesvirus 2</taxon>
    </lineage>
</organism>
<keyword evidence="5" id="KW-0946">Virion</keyword>
<dbReference type="EMBL" id="JF742597">
    <property type="protein sequence ID" value="AEV55004.1"/>
    <property type="molecule type" value="Genomic_DNA"/>
</dbReference>
<evidence type="ECO:0000256" key="6">
    <source>
        <dbReference type="ARBA" id="ARBA00023219"/>
    </source>
</evidence>
<evidence type="ECO:0000256" key="7">
    <source>
        <dbReference type="ARBA" id="ARBA00023296"/>
    </source>
</evidence>
<keyword evidence="4" id="KW-1188">Viral release from host cell</keyword>
<name>G9CUD2_9ALPH</name>
<evidence type="ECO:0000256" key="2">
    <source>
        <dbReference type="ARBA" id="ARBA00022561"/>
    </source>
</evidence>
<dbReference type="GO" id="GO:0043657">
    <property type="term" value="C:host cell"/>
    <property type="evidence" value="ECO:0007669"/>
    <property type="project" value="GOC"/>
</dbReference>